<evidence type="ECO:0000313" key="3">
    <source>
        <dbReference type="Proteomes" id="UP000265520"/>
    </source>
</evidence>
<dbReference type="EMBL" id="LXQA010827924">
    <property type="protein sequence ID" value="MCI72919.1"/>
    <property type="molecule type" value="Genomic_DNA"/>
</dbReference>
<feature type="non-terminal residue" evidence="2">
    <location>
        <position position="1"/>
    </location>
</feature>
<feature type="region of interest" description="Disordered" evidence="1">
    <location>
        <begin position="1"/>
        <end position="56"/>
    </location>
</feature>
<proteinExistence type="predicted"/>
<dbReference type="Proteomes" id="UP000265520">
    <property type="component" value="Unassembled WGS sequence"/>
</dbReference>
<keyword evidence="3" id="KW-1185">Reference proteome</keyword>
<reference evidence="2 3" key="1">
    <citation type="journal article" date="2018" name="Front. Plant Sci.">
        <title>Red Clover (Trifolium pratense) and Zigzag Clover (T. medium) - A Picture of Genomic Similarities and Differences.</title>
        <authorList>
            <person name="Dluhosova J."/>
            <person name="Istvanek J."/>
            <person name="Nedelnik J."/>
            <person name="Repkova J."/>
        </authorList>
    </citation>
    <scope>NUCLEOTIDE SEQUENCE [LARGE SCALE GENOMIC DNA]</scope>
    <source>
        <strain evidence="3">cv. 10/8</strain>
        <tissue evidence="2">Leaf</tissue>
    </source>
</reference>
<comment type="caution">
    <text evidence="2">The sequence shown here is derived from an EMBL/GenBank/DDBJ whole genome shotgun (WGS) entry which is preliminary data.</text>
</comment>
<feature type="compositionally biased region" description="Basic and acidic residues" evidence="1">
    <location>
        <begin position="22"/>
        <end position="56"/>
    </location>
</feature>
<protein>
    <submittedName>
        <fullName evidence="2">Uncharacterized protein</fullName>
    </submittedName>
</protein>
<sequence>QGGASTRATSEQTPTTATSKDPINKSQHDDEEFLKPEPVKRERPLCSGTKEHKLPP</sequence>
<organism evidence="2 3">
    <name type="scientific">Trifolium medium</name>
    <dbReference type="NCBI Taxonomy" id="97028"/>
    <lineage>
        <taxon>Eukaryota</taxon>
        <taxon>Viridiplantae</taxon>
        <taxon>Streptophyta</taxon>
        <taxon>Embryophyta</taxon>
        <taxon>Tracheophyta</taxon>
        <taxon>Spermatophyta</taxon>
        <taxon>Magnoliopsida</taxon>
        <taxon>eudicotyledons</taxon>
        <taxon>Gunneridae</taxon>
        <taxon>Pentapetalae</taxon>
        <taxon>rosids</taxon>
        <taxon>fabids</taxon>
        <taxon>Fabales</taxon>
        <taxon>Fabaceae</taxon>
        <taxon>Papilionoideae</taxon>
        <taxon>50 kb inversion clade</taxon>
        <taxon>NPAAA clade</taxon>
        <taxon>Hologalegina</taxon>
        <taxon>IRL clade</taxon>
        <taxon>Trifolieae</taxon>
        <taxon>Trifolium</taxon>
    </lineage>
</organism>
<evidence type="ECO:0000313" key="2">
    <source>
        <dbReference type="EMBL" id="MCI72919.1"/>
    </source>
</evidence>
<feature type="compositionally biased region" description="Polar residues" evidence="1">
    <location>
        <begin position="1"/>
        <end position="21"/>
    </location>
</feature>
<dbReference type="AlphaFoldDB" id="A0A392UH57"/>
<accession>A0A392UH57</accession>
<name>A0A392UH57_9FABA</name>
<evidence type="ECO:0000256" key="1">
    <source>
        <dbReference type="SAM" id="MobiDB-lite"/>
    </source>
</evidence>